<dbReference type="PANTHER" id="PTHR12558">
    <property type="entry name" value="CELL DIVISION CYCLE 16,23,27"/>
    <property type="match status" value="1"/>
</dbReference>
<dbReference type="STRING" id="115783.SAMN02745119_01733"/>
<sequence length="348" mass="37486">MSILANLLKKNDLSQETGQIPPGLLQSVSSAAPGKNSRRTYLVIGAVAAAAVAGGGLLVVYLQTRIPSSPSLTRQVIPPQSQMAAKVVETPVPQMQQSSVRTVAAPVTSTLKTKVPVARQTAEKTAPSPRHLQATGAKHATAASTAPRETPAVERKAVVKDRASLDAYLFAARSAEARRDYSQAMHQYRKALEADPHNYRILNNLASTSLSMGMFTDALGYANRALQLKGDYVSALVNGGIAQGRLGNENGARIMLGRAVAVDPVNRMALYNLALSQERSALLDDALSSYRRLSDTGDAQGMLGMARIRERRGEHQDALRLYREVTALPEAGQRVREAARERINVLDR</sequence>
<dbReference type="EMBL" id="FUWR01000008">
    <property type="protein sequence ID" value="SJZ82801.1"/>
    <property type="molecule type" value="Genomic_DNA"/>
</dbReference>
<dbReference type="SMART" id="SM00028">
    <property type="entry name" value="TPR"/>
    <property type="match status" value="4"/>
</dbReference>
<dbReference type="Gene3D" id="1.25.40.10">
    <property type="entry name" value="Tetratricopeptide repeat domain"/>
    <property type="match status" value="1"/>
</dbReference>
<keyword evidence="3" id="KW-0472">Membrane</keyword>
<evidence type="ECO:0000313" key="5">
    <source>
        <dbReference type="Proteomes" id="UP000190102"/>
    </source>
</evidence>
<keyword evidence="1" id="KW-0802">TPR repeat</keyword>
<dbReference type="InterPro" id="IPR019734">
    <property type="entry name" value="TPR_rpt"/>
</dbReference>
<name>A0A1T4NU89_9BACT</name>
<evidence type="ECO:0000313" key="4">
    <source>
        <dbReference type="EMBL" id="SJZ82801.1"/>
    </source>
</evidence>
<accession>A0A1T4NU89</accession>
<evidence type="ECO:0000256" key="3">
    <source>
        <dbReference type="SAM" id="Phobius"/>
    </source>
</evidence>
<dbReference type="SUPFAM" id="SSF48452">
    <property type="entry name" value="TPR-like"/>
    <property type="match status" value="1"/>
</dbReference>
<organism evidence="4 5">
    <name type="scientific">Trichlorobacter thiogenes</name>
    <dbReference type="NCBI Taxonomy" id="115783"/>
    <lineage>
        <taxon>Bacteria</taxon>
        <taxon>Pseudomonadati</taxon>
        <taxon>Thermodesulfobacteriota</taxon>
        <taxon>Desulfuromonadia</taxon>
        <taxon>Geobacterales</taxon>
        <taxon>Geobacteraceae</taxon>
        <taxon>Trichlorobacter</taxon>
    </lineage>
</organism>
<feature type="repeat" description="TPR" evidence="1">
    <location>
        <begin position="165"/>
        <end position="198"/>
    </location>
</feature>
<evidence type="ECO:0000256" key="2">
    <source>
        <dbReference type="SAM" id="MobiDB-lite"/>
    </source>
</evidence>
<dbReference type="PANTHER" id="PTHR12558:SF13">
    <property type="entry name" value="CELL DIVISION CYCLE PROTEIN 27 HOMOLOG"/>
    <property type="match status" value="1"/>
</dbReference>
<keyword evidence="3" id="KW-1133">Transmembrane helix</keyword>
<proteinExistence type="predicted"/>
<dbReference type="InterPro" id="IPR011990">
    <property type="entry name" value="TPR-like_helical_dom_sf"/>
</dbReference>
<gene>
    <name evidence="4" type="ORF">SAMN02745119_01733</name>
</gene>
<feature type="region of interest" description="Disordered" evidence="2">
    <location>
        <begin position="118"/>
        <end position="156"/>
    </location>
</feature>
<dbReference type="PROSITE" id="PS50005">
    <property type="entry name" value="TPR"/>
    <property type="match status" value="1"/>
</dbReference>
<reference evidence="5" key="1">
    <citation type="submission" date="2017-02" db="EMBL/GenBank/DDBJ databases">
        <authorList>
            <person name="Varghese N."/>
            <person name="Submissions S."/>
        </authorList>
    </citation>
    <scope>NUCLEOTIDE SEQUENCE [LARGE SCALE GENOMIC DNA]</scope>
    <source>
        <strain evidence="5">ATCC BAA-34</strain>
    </source>
</reference>
<dbReference type="Proteomes" id="UP000190102">
    <property type="component" value="Unassembled WGS sequence"/>
</dbReference>
<feature type="transmembrane region" description="Helical" evidence="3">
    <location>
        <begin position="41"/>
        <end position="62"/>
    </location>
</feature>
<keyword evidence="5" id="KW-1185">Reference proteome</keyword>
<protein>
    <submittedName>
        <fullName evidence="4">TPR repeat-containing protein</fullName>
    </submittedName>
</protein>
<keyword evidence="3" id="KW-0812">Transmembrane</keyword>
<dbReference type="AlphaFoldDB" id="A0A1T4NU89"/>
<evidence type="ECO:0000256" key="1">
    <source>
        <dbReference type="PROSITE-ProRule" id="PRU00339"/>
    </source>
</evidence>
<dbReference type="Pfam" id="PF13432">
    <property type="entry name" value="TPR_16"/>
    <property type="match status" value="2"/>
</dbReference>
<dbReference type="OrthoDB" id="5469766at2"/>